<sequence length="471" mass="49604">MIKVLTSTAMVALSLNLGACATLNSGPTAQTSVSSEAAALDAPASWVFGTQTDNQIAQGWADVLVDPLLDQLIDEALSNNPSLRASAESVARSEALLNQSRSTLFPSLSADLSPRGGSRLEGENFSNSYSGGLSASWEADLWGGIRAGVLASGYDLAGTQAAYESARQALIAAVARAYILSIEADLQIALSEKTSRAQEETLRIVAIRYDLGAASRRELVLAESDVAGAQDNLVVAKSAKTDAVLALQTLLGHYPNGEQVVGSEFPQLTNELTAGTPADLLRRRPDVIAAEFDVLSAFESTRAAKADKWPSLSLSGGLDTASVNLGDVLDPVNIAVSIGARLADTLFDGGLAEARIDAASASQRQALANYGQSALDAFFDVESALKTISTLKDRTQFVQKSADAARETLALAEFQYKEGAIDLLDVLTFRQRSFQADRTEITLQRQLIEARIALYLALGGAGFEPGNSSNG</sequence>
<dbReference type="Pfam" id="PF02321">
    <property type="entry name" value="OEP"/>
    <property type="match status" value="2"/>
</dbReference>
<evidence type="ECO:0000313" key="4">
    <source>
        <dbReference type="Proteomes" id="UP000634004"/>
    </source>
</evidence>
<keyword evidence="4" id="KW-1185">Reference proteome</keyword>
<dbReference type="InterPro" id="IPR003423">
    <property type="entry name" value="OMP_efflux"/>
</dbReference>
<dbReference type="PANTHER" id="PTHR30203:SF29">
    <property type="entry name" value="PROTEIN CYAE"/>
    <property type="match status" value="1"/>
</dbReference>
<reference evidence="3" key="1">
    <citation type="journal article" date="2014" name="Int. J. Syst. Evol. Microbiol.">
        <title>Complete genome sequence of Corynebacterium casei LMG S-19264T (=DSM 44701T), isolated from a smear-ripened cheese.</title>
        <authorList>
            <consortium name="US DOE Joint Genome Institute (JGI-PGF)"/>
            <person name="Walter F."/>
            <person name="Albersmeier A."/>
            <person name="Kalinowski J."/>
            <person name="Ruckert C."/>
        </authorList>
    </citation>
    <scope>NUCLEOTIDE SEQUENCE</scope>
    <source>
        <strain evidence="3">KCTC 32513</strain>
    </source>
</reference>
<dbReference type="Gene3D" id="1.20.1600.10">
    <property type="entry name" value="Outer membrane efflux proteins (OEP)"/>
    <property type="match status" value="1"/>
</dbReference>
<comment type="similarity">
    <text evidence="1 2">Belongs to the outer membrane factor (OMF) (TC 1.B.17) family.</text>
</comment>
<dbReference type="Proteomes" id="UP000634004">
    <property type="component" value="Unassembled WGS sequence"/>
</dbReference>
<dbReference type="SUPFAM" id="SSF56954">
    <property type="entry name" value="Outer membrane efflux proteins (OEP)"/>
    <property type="match status" value="1"/>
</dbReference>
<feature type="signal peptide" evidence="2">
    <location>
        <begin position="1"/>
        <end position="21"/>
    </location>
</feature>
<dbReference type="EMBL" id="BMZH01000013">
    <property type="protein sequence ID" value="GHB02189.1"/>
    <property type="molecule type" value="Genomic_DNA"/>
</dbReference>
<evidence type="ECO:0000313" key="3">
    <source>
        <dbReference type="EMBL" id="GHB02189.1"/>
    </source>
</evidence>
<evidence type="ECO:0000256" key="2">
    <source>
        <dbReference type="RuleBase" id="RU362097"/>
    </source>
</evidence>
<reference evidence="3" key="2">
    <citation type="submission" date="2020-09" db="EMBL/GenBank/DDBJ databases">
        <authorList>
            <person name="Sun Q."/>
            <person name="Kim S."/>
        </authorList>
    </citation>
    <scope>NUCLEOTIDE SEQUENCE</scope>
    <source>
        <strain evidence="3">KCTC 32513</strain>
    </source>
</reference>
<keyword evidence="2" id="KW-0732">Signal</keyword>
<keyword evidence="2" id="KW-0472">Membrane</keyword>
<evidence type="ECO:0008006" key="5">
    <source>
        <dbReference type="Google" id="ProtNLM"/>
    </source>
</evidence>
<comment type="subcellular location">
    <subcellularLocation>
        <location evidence="2">Cell membrane</location>
        <topology evidence="2">Lipid-anchor</topology>
    </subcellularLocation>
</comment>
<evidence type="ECO:0000256" key="1">
    <source>
        <dbReference type="ARBA" id="ARBA00007613"/>
    </source>
</evidence>
<name>A0A8J3G3F5_9PROT</name>
<dbReference type="GO" id="GO:0005886">
    <property type="term" value="C:plasma membrane"/>
    <property type="evidence" value="ECO:0007669"/>
    <property type="project" value="UniProtKB-SubCell"/>
</dbReference>
<proteinExistence type="inferred from homology"/>
<keyword evidence="2" id="KW-1134">Transmembrane beta strand</keyword>
<feature type="chain" id="PRO_5035338977" description="Efflux transporter outer membrane subunit" evidence="2">
    <location>
        <begin position="22"/>
        <end position="471"/>
    </location>
</feature>
<keyword evidence="2" id="KW-0564">Palmitate</keyword>
<dbReference type="NCBIfam" id="TIGR01845">
    <property type="entry name" value="outer_NodT"/>
    <property type="match status" value="1"/>
</dbReference>
<keyword evidence="2" id="KW-0449">Lipoprotein</keyword>
<accession>A0A8J3G3F5</accession>
<dbReference type="AlphaFoldDB" id="A0A8J3G3F5"/>
<dbReference type="RefSeq" id="WP_189499182.1">
    <property type="nucleotide sequence ID" value="NZ_BMZH01000013.1"/>
</dbReference>
<comment type="caution">
    <text evidence="3">The sequence shown here is derived from an EMBL/GenBank/DDBJ whole genome shotgun (WGS) entry which is preliminary data.</text>
</comment>
<protein>
    <recommendedName>
        <fullName evidence="5">Efflux transporter outer membrane subunit</fullName>
    </recommendedName>
</protein>
<dbReference type="PANTHER" id="PTHR30203">
    <property type="entry name" value="OUTER MEMBRANE CATION EFFLUX PROTEIN"/>
    <property type="match status" value="1"/>
</dbReference>
<dbReference type="GO" id="GO:0015562">
    <property type="term" value="F:efflux transmembrane transporter activity"/>
    <property type="evidence" value="ECO:0007669"/>
    <property type="project" value="InterPro"/>
</dbReference>
<dbReference type="InterPro" id="IPR010131">
    <property type="entry name" value="MdtP/NodT-like"/>
</dbReference>
<dbReference type="Gene3D" id="2.20.200.10">
    <property type="entry name" value="Outer membrane efflux proteins (OEP)"/>
    <property type="match status" value="1"/>
</dbReference>
<organism evidence="3 4">
    <name type="scientific">Algimonas arctica</name>
    <dbReference type="NCBI Taxonomy" id="1479486"/>
    <lineage>
        <taxon>Bacteria</taxon>
        <taxon>Pseudomonadati</taxon>
        <taxon>Pseudomonadota</taxon>
        <taxon>Alphaproteobacteria</taxon>
        <taxon>Maricaulales</taxon>
        <taxon>Robiginitomaculaceae</taxon>
        <taxon>Algimonas</taxon>
    </lineage>
</organism>
<keyword evidence="2" id="KW-0812">Transmembrane</keyword>
<gene>
    <name evidence="3" type="ORF">GCM10009069_26220</name>
</gene>